<dbReference type="PROSITE" id="PS51679">
    <property type="entry name" value="SAM_MT_C5"/>
    <property type="match status" value="1"/>
</dbReference>
<evidence type="ECO:0000256" key="5">
    <source>
        <dbReference type="ARBA" id="ARBA00023280"/>
    </source>
</evidence>
<protein>
    <recommendedName>
        <fullName evidence="9">Cytosine-specific methyltransferase</fullName>
        <ecNumber evidence="9">2.1.1.37</ecNumber>
    </recommendedName>
</protein>
<dbReference type="PROSITE" id="PS00094">
    <property type="entry name" value="C5_MTASE_1"/>
    <property type="match status" value="1"/>
</dbReference>
<dbReference type="SUPFAM" id="SSF53335">
    <property type="entry name" value="S-adenosyl-L-methionine-dependent methyltransferases"/>
    <property type="match status" value="1"/>
</dbReference>
<dbReference type="EC" id="2.1.1.37" evidence="9"/>
<evidence type="ECO:0000256" key="7">
    <source>
        <dbReference type="PROSITE-ProRule" id="PRU01016"/>
    </source>
</evidence>
<dbReference type="InterPro" id="IPR050750">
    <property type="entry name" value="C5-MTase"/>
</dbReference>
<dbReference type="GO" id="GO:0099018">
    <property type="term" value="P:symbiont-mediated evasion of host restriction-modification system"/>
    <property type="evidence" value="ECO:0007669"/>
    <property type="project" value="UniProtKB-KW"/>
</dbReference>
<dbReference type="PRINTS" id="PR00105">
    <property type="entry name" value="C5METTRFRASE"/>
</dbReference>
<keyword evidence="5" id="KW-0899">Viral immunoevasion</keyword>
<dbReference type="InterPro" id="IPR018117">
    <property type="entry name" value="C5_DNA_meth_AS"/>
</dbReference>
<dbReference type="InterPro" id="IPR001525">
    <property type="entry name" value="C5_MeTfrase"/>
</dbReference>
<dbReference type="PANTHER" id="PTHR46098:SF1">
    <property type="entry name" value="TRNA (CYTOSINE(38)-C(5))-METHYLTRANSFERASE"/>
    <property type="match status" value="1"/>
</dbReference>
<keyword evidence="3 7" id="KW-0808">Transferase</keyword>
<evidence type="ECO:0000256" key="4">
    <source>
        <dbReference type="ARBA" id="ARBA00022691"/>
    </source>
</evidence>
<comment type="similarity">
    <text evidence="7 8">Belongs to the class I-like SAM-binding methyltransferase superfamily. C5-methyltransferase family.</text>
</comment>
<evidence type="ECO:0000256" key="9">
    <source>
        <dbReference type="RuleBase" id="RU000417"/>
    </source>
</evidence>
<name>A0A8S5SPJ0_9CAUD</name>
<dbReference type="GO" id="GO:0032259">
    <property type="term" value="P:methylation"/>
    <property type="evidence" value="ECO:0007669"/>
    <property type="project" value="UniProtKB-KW"/>
</dbReference>
<keyword evidence="2" id="KW-0945">Host-virus interaction</keyword>
<evidence type="ECO:0000256" key="8">
    <source>
        <dbReference type="RuleBase" id="RU000416"/>
    </source>
</evidence>
<organism evidence="10">
    <name type="scientific">Siphoviridae sp. ctqSm5</name>
    <dbReference type="NCBI Taxonomy" id="2827949"/>
    <lineage>
        <taxon>Viruses</taxon>
        <taxon>Duplodnaviria</taxon>
        <taxon>Heunggongvirae</taxon>
        <taxon>Uroviricota</taxon>
        <taxon>Caudoviricetes</taxon>
    </lineage>
</organism>
<dbReference type="PROSITE" id="PS00095">
    <property type="entry name" value="C5_MTASE_2"/>
    <property type="match status" value="1"/>
</dbReference>
<evidence type="ECO:0000256" key="3">
    <source>
        <dbReference type="ARBA" id="ARBA00022679"/>
    </source>
</evidence>
<dbReference type="EMBL" id="BK032642">
    <property type="protein sequence ID" value="DAF52723.1"/>
    <property type="molecule type" value="Genomic_DNA"/>
</dbReference>
<dbReference type="InterPro" id="IPR029063">
    <property type="entry name" value="SAM-dependent_MTases_sf"/>
</dbReference>
<dbReference type="PANTHER" id="PTHR46098">
    <property type="entry name" value="TRNA (CYTOSINE(38)-C(5))-METHYLTRANSFERASE"/>
    <property type="match status" value="1"/>
</dbReference>
<dbReference type="GO" id="GO:0052170">
    <property type="term" value="P:symbiont-mediated suppression of host innate immune response"/>
    <property type="evidence" value="ECO:0007669"/>
    <property type="project" value="UniProtKB-KW"/>
</dbReference>
<evidence type="ECO:0000313" key="10">
    <source>
        <dbReference type="EMBL" id="DAF52723.1"/>
    </source>
</evidence>
<dbReference type="GO" id="GO:0003886">
    <property type="term" value="F:DNA (cytosine-5-)-methyltransferase activity"/>
    <property type="evidence" value="ECO:0007669"/>
    <property type="project" value="UniProtKB-EC"/>
</dbReference>
<evidence type="ECO:0000256" key="2">
    <source>
        <dbReference type="ARBA" id="ARBA00022632"/>
    </source>
</evidence>
<dbReference type="InterPro" id="IPR031303">
    <property type="entry name" value="C5_meth_CS"/>
</dbReference>
<keyword evidence="4 7" id="KW-0949">S-adenosyl-L-methionine</keyword>
<dbReference type="Gene3D" id="3.90.120.10">
    <property type="entry name" value="DNA Methylase, subunit A, domain 2"/>
    <property type="match status" value="1"/>
</dbReference>
<dbReference type="Pfam" id="PF00145">
    <property type="entry name" value="DNA_methylase"/>
    <property type="match status" value="1"/>
</dbReference>
<evidence type="ECO:0000256" key="1">
    <source>
        <dbReference type="ARBA" id="ARBA00022603"/>
    </source>
</evidence>
<proteinExistence type="inferred from homology"/>
<dbReference type="Gene3D" id="3.40.50.150">
    <property type="entry name" value="Vaccinia Virus protein VP39"/>
    <property type="match status" value="1"/>
</dbReference>
<evidence type="ECO:0000256" key="6">
    <source>
        <dbReference type="ARBA" id="ARBA00033479"/>
    </source>
</evidence>
<feature type="active site" evidence="7">
    <location>
        <position position="76"/>
    </location>
</feature>
<dbReference type="NCBIfam" id="TIGR00675">
    <property type="entry name" value="dcm"/>
    <property type="match status" value="1"/>
</dbReference>
<keyword evidence="2" id="KW-1090">Inhibition of host innate immune response by virus</keyword>
<reference evidence="10" key="1">
    <citation type="journal article" date="2021" name="Proc. Natl. Acad. Sci. U.S.A.">
        <title>A Catalog of Tens of Thousands of Viruses from Human Metagenomes Reveals Hidden Associations with Chronic Diseases.</title>
        <authorList>
            <person name="Tisza M.J."/>
            <person name="Buck C.B."/>
        </authorList>
    </citation>
    <scope>NUCLEOTIDE SEQUENCE</scope>
    <source>
        <strain evidence="10">CtqSm5</strain>
    </source>
</reference>
<keyword evidence="1 7" id="KW-0489">Methyltransferase</keyword>
<keyword evidence="6" id="KW-1258">Restriction-modification system evasion by virus</keyword>
<comment type="catalytic activity">
    <reaction evidence="9">
        <text>a 2'-deoxycytidine in DNA + S-adenosyl-L-methionine = a 5-methyl-2'-deoxycytidine in DNA + S-adenosyl-L-homocysteine + H(+)</text>
        <dbReference type="Rhea" id="RHEA:13681"/>
        <dbReference type="Rhea" id="RHEA-COMP:11369"/>
        <dbReference type="Rhea" id="RHEA-COMP:11370"/>
        <dbReference type="ChEBI" id="CHEBI:15378"/>
        <dbReference type="ChEBI" id="CHEBI:57856"/>
        <dbReference type="ChEBI" id="CHEBI:59789"/>
        <dbReference type="ChEBI" id="CHEBI:85452"/>
        <dbReference type="ChEBI" id="CHEBI:85454"/>
        <dbReference type="EC" id="2.1.1.37"/>
    </reaction>
</comment>
<sequence length="334" mass="38142">MKVLSLFSGIGAFEMALRNIGIEYKLVGFSEIDKNAIKSYCVIHNVGMDKWLGDVSKIDTSTLPNDIDLLTHGSPCQSFSVEGKKLGGDEGSGTTSSLMWETVRIIRDTLPKVVVWENVKNVVSKAHRHNFDKYIDTLSELGYKSYWKIINSMEHGLPQNRERVFVVSILCDKEFDFPQPRGLDIQVKDLLENQVDDTYYLKPDALEWKLVEFTNDYNIIHIKQATKQGYIELQRGGVCDLNRPNSKTRRGRVQHGGLVSPTITASVQSIYYFEEDNRARCLTPLECWRLQGFSDEDFYRAKEVNRDTYLYKQAGNSISVNVLEDILKSLYGVE</sequence>
<dbReference type="CDD" id="cd00315">
    <property type="entry name" value="Cyt_C5_DNA_methylase"/>
    <property type="match status" value="1"/>
</dbReference>
<accession>A0A8S5SPJ0</accession>